<dbReference type="EMBL" id="BLLK01000034">
    <property type="protein sequence ID" value="GFH49211.1"/>
    <property type="molecule type" value="Genomic_DNA"/>
</dbReference>
<protein>
    <submittedName>
        <fullName evidence="1">Uncharacterized protein</fullName>
    </submittedName>
</protein>
<gene>
    <name evidence="1" type="ORF">CTEN210_05687</name>
</gene>
<organism evidence="1 2">
    <name type="scientific">Chaetoceros tenuissimus</name>
    <dbReference type="NCBI Taxonomy" id="426638"/>
    <lineage>
        <taxon>Eukaryota</taxon>
        <taxon>Sar</taxon>
        <taxon>Stramenopiles</taxon>
        <taxon>Ochrophyta</taxon>
        <taxon>Bacillariophyta</taxon>
        <taxon>Coscinodiscophyceae</taxon>
        <taxon>Chaetocerotophycidae</taxon>
        <taxon>Chaetocerotales</taxon>
        <taxon>Chaetocerotaceae</taxon>
        <taxon>Chaetoceros</taxon>
    </lineage>
</organism>
<evidence type="ECO:0000313" key="2">
    <source>
        <dbReference type="Proteomes" id="UP001054902"/>
    </source>
</evidence>
<reference evidence="1 2" key="1">
    <citation type="journal article" date="2021" name="Sci. Rep.">
        <title>The genome of the diatom Chaetoceros tenuissimus carries an ancient integrated fragment of an extant virus.</title>
        <authorList>
            <person name="Hongo Y."/>
            <person name="Kimura K."/>
            <person name="Takaki Y."/>
            <person name="Yoshida Y."/>
            <person name="Baba S."/>
            <person name="Kobayashi G."/>
            <person name="Nagasaki K."/>
            <person name="Hano T."/>
            <person name="Tomaru Y."/>
        </authorList>
    </citation>
    <scope>NUCLEOTIDE SEQUENCE [LARGE SCALE GENOMIC DNA]</scope>
    <source>
        <strain evidence="1 2">NIES-3715</strain>
    </source>
</reference>
<proteinExistence type="predicted"/>
<dbReference type="AlphaFoldDB" id="A0AAD3CNH6"/>
<comment type="caution">
    <text evidence="1">The sequence shown here is derived from an EMBL/GenBank/DDBJ whole genome shotgun (WGS) entry which is preliminary data.</text>
</comment>
<keyword evidence="2" id="KW-1185">Reference proteome</keyword>
<accession>A0AAD3CNH6</accession>
<name>A0AAD3CNH6_9STRA</name>
<sequence length="261" mass="30029">MIFQFVTDVDHKGDLLSSDGSQRLIVIDPSGMPYKNNRRNTKILKLNPGLLFPWADRVIWQDAKLLQSNHGIANHGNMPSPRGLPSDYLLYTSIVPLVAIVFAQATWDCLLIKLLLETPRQTVLELIARLLLLLLRRDLLYLMISKLYDSSVNTSMKCIVMKHYSSQVFYNQHPLVDTAFIFFYMCNLTCRKINGDFGCSWLNEIRCFSDRNQISFPYMLASSGLRLSPHMLVSGQEYRDRIYINEDQRPMVHIGAILLII</sequence>
<dbReference type="Proteomes" id="UP001054902">
    <property type="component" value="Unassembled WGS sequence"/>
</dbReference>
<evidence type="ECO:0000313" key="1">
    <source>
        <dbReference type="EMBL" id="GFH49211.1"/>
    </source>
</evidence>